<feature type="signal peptide" evidence="2">
    <location>
        <begin position="1"/>
        <end position="23"/>
    </location>
</feature>
<evidence type="ECO:0000313" key="4">
    <source>
        <dbReference type="Proteomes" id="UP001142055"/>
    </source>
</evidence>
<proteinExistence type="predicted"/>
<dbReference type="AlphaFoldDB" id="A0A9Q0MH75"/>
<organism evidence="3 4">
    <name type="scientific">Blomia tropicalis</name>
    <name type="common">Mite</name>
    <dbReference type="NCBI Taxonomy" id="40697"/>
    <lineage>
        <taxon>Eukaryota</taxon>
        <taxon>Metazoa</taxon>
        <taxon>Ecdysozoa</taxon>
        <taxon>Arthropoda</taxon>
        <taxon>Chelicerata</taxon>
        <taxon>Arachnida</taxon>
        <taxon>Acari</taxon>
        <taxon>Acariformes</taxon>
        <taxon>Sarcoptiformes</taxon>
        <taxon>Astigmata</taxon>
        <taxon>Glycyphagoidea</taxon>
        <taxon>Echimyopodidae</taxon>
        <taxon>Blomia</taxon>
    </lineage>
</organism>
<reference evidence="3" key="1">
    <citation type="submission" date="2022-12" db="EMBL/GenBank/DDBJ databases">
        <title>Genome assemblies of Blomia tropicalis.</title>
        <authorList>
            <person name="Cui Y."/>
        </authorList>
    </citation>
    <scope>NUCLEOTIDE SEQUENCE</scope>
    <source>
        <tissue evidence="3">Adult mites</tissue>
    </source>
</reference>
<evidence type="ECO:0000256" key="1">
    <source>
        <dbReference type="SAM" id="MobiDB-lite"/>
    </source>
</evidence>
<feature type="chain" id="PRO_5040149574" evidence="2">
    <location>
        <begin position="24"/>
        <end position="266"/>
    </location>
</feature>
<dbReference type="Proteomes" id="UP001142055">
    <property type="component" value="Chromosome 1"/>
</dbReference>
<accession>A0A9Q0MH75</accession>
<dbReference type="EMBL" id="JAPWDV010000001">
    <property type="protein sequence ID" value="KAJ6224387.1"/>
    <property type="molecule type" value="Genomic_DNA"/>
</dbReference>
<keyword evidence="4" id="KW-1185">Reference proteome</keyword>
<feature type="compositionally biased region" description="Low complexity" evidence="1">
    <location>
        <begin position="117"/>
        <end position="143"/>
    </location>
</feature>
<evidence type="ECO:0000313" key="3">
    <source>
        <dbReference type="EMBL" id="KAJ6224387.1"/>
    </source>
</evidence>
<keyword evidence="2" id="KW-0732">Signal</keyword>
<comment type="caution">
    <text evidence="3">The sequence shown here is derived from an EMBL/GenBank/DDBJ whole genome shotgun (WGS) entry which is preliminary data.</text>
</comment>
<sequence length="266" mass="28758">MLIRCSLFMFVSWLAIVANSIESETKAILTVPGYLRSPIVIGGGNVGGGNGGGTGVIDDGIGTKWVHRPYQSMVPGQPVESNVFFQPSGVTPVQATSPFQNQQMVFVVPGQPSYGVPSQAFQSPSSSSSTQQQQQQQQPQLQYYQQPQYGYSVPRRQFVQLVPYDGYSQPQVFEVLAIGAPVYMRNPIRSVFNQRVPSSSAMFNSSSEDVKDDGSTKVQPSSQVVSETTNSTSTSSPPTLNSTSSSDTVQTNDHVETDKTVSITKL</sequence>
<feature type="region of interest" description="Disordered" evidence="1">
    <location>
        <begin position="116"/>
        <end position="143"/>
    </location>
</feature>
<protein>
    <submittedName>
        <fullName evidence="3">Uncharacterized protein</fullName>
    </submittedName>
</protein>
<feature type="region of interest" description="Disordered" evidence="1">
    <location>
        <begin position="199"/>
        <end position="266"/>
    </location>
</feature>
<feature type="compositionally biased region" description="Low complexity" evidence="1">
    <location>
        <begin position="221"/>
        <end position="248"/>
    </location>
</feature>
<name>A0A9Q0MH75_BLOTA</name>
<gene>
    <name evidence="3" type="ORF">RDWZM_002932</name>
</gene>
<evidence type="ECO:0000256" key="2">
    <source>
        <dbReference type="SAM" id="SignalP"/>
    </source>
</evidence>